<reference evidence="2" key="1">
    <citation type="submission" date="2016-08" db="EMBL/GenBank/DDBJ databases">
        <authorList>
            <person name="Varghese N."/>
            <person name="Submissions Spin"/>
        </authorList>
    </citation>
    <scope>NUCLEOTIDE SEQUENCE [LARGE SCALE GENOMIC DNA]</scope>
    <source>
        <strain evidence="2">R-52791</strain>
    </source>
</reference>
<gene>
    <name evidence="1" type="ORF">GA0061077_0024</name>
</gene>
<organism evidence="1 2">
    <name type="scientific">Bifidobacterium commune</name>
    <dbReference type="NCBI Taxonomy" id="1505727"/>
    <lineage>
        <taxon>Bacteria</taxon>
        <taxon>Bacillati</taxon>
        <taxon>Actinomycetota</taxon>
        <taxon>Actinomycetes</taxon>
        <taxon>Bifidobacteriales</taxon>
        <taxon>Bifidobacteriaceae</taxon>
        <taxon>Bifidobacterium</taxon>
    </lineage>
</organism>
<dbReference type="Proteomes" id="UP000242610">
    <property type="component" value="Unassembled WGS sequence"/>
</dbReference>
<protein>
    <submittedName>
        <fullName evidence="1">Uncharacterized protein</fullName>
    </submittedName>
</protein>
<dbReference type="STRING" id="1505727.GA0061077_0024"/>
<name>A0A1C4GZ69_9BIFI</name>
<evidence type="ECO:0000313" key="2">
    <source>
        <dbReference type="Proteomes" id="UP000242610"/>
    </source>
</evidence>
<sequence>MTISCDTGERGWDAFICPPNERDCETGSGYCKPYGEGMTLVDAGAVRIKDRAGCSSCTEFGLRTGLPRTSSGNSTRLCHAKGPSKSRLIAIGNVFFIQPFNPSPLLISKEKRVLWSNALFIHI</sequence>
<proteinExistence type="predicted"/>
<accession>A0A1C4GZ69</accession>
<evidence type="ECO:0000313" key="1">
    <source>
        <dbReference type="EMBL" id="SCC77953.1"/>
    </source>
</evidence>
<dbReference type="AlphaFoldDB" id="A0A1C4GZ69"/>
<dbReference type="EMBL" id="FMBL01000001">
    <property type="protein sequence ID" value="SCC77953.1"/>
    <property type="molecule type" value="Genomic_DNA"/>
</dbReference>
<keyword evidence="2" id="KW-1185">Reference proteome</keyword>